<dbReference type="PROSITE" id="PS51450">
    <property type="entry name" value="LRR"/>
    <property type="match status" value="7"/>
</dbReference>
<evidence type="ECO:0000256" key="10">
    <source>
        <dbReference type="ARBA" id="ARBA00023180"/>
    </source>
</evidence>
<dbReference type="PANTHER" id="PTHR24369:SF196">
    <property type="entry name" value="RETICULON 4 RECEPTOR LIKE 1"/>
    <property type="match status" value="1"/>
</dbReference>
<dbReference type="InterPro" id="IPR001611">
    <property type="entry name" value="Leu-rich_rpt"/>
</dbReference>
<dbReference type="InterPro" id="IPR003591">
    <property type="entry name" value="Leu-rich_rpt_typical-subtyp"/>
</dbReference>
<dbReference type="SMART" id="SM00369">
    <property type="entry name" value="LRR_TYP"/>
    <property type="match status" value="16"/>
</dbReference>
<feature type="disulfide bond" evidence="11">
    <location>
        <begin position="984"/>
        <end position="993"/>
    </location>
</feature>
<feature type="disulfide bond" evidence="11">
    <location>
        <begin position="941"/>
        <end position="950"/>
    </location>
</feature>
<dbReference type="InterPro" id="IPR000152">
    <property type="entry name" value="EGF-type_Asp/Asn_hydroxyl_site"/>
</dbReference>
<evidence type="ECO:0000256" key="9">
    <source>
        <dbReference type="ARBA" id="ARBA00023157"/>
    </source>
</evidence>
<dbReference type="Pfam" id="PF00008">
    <property type="entry name" value="EGF"/>
    <property type="match status" value="1"/>
</dbReference>
<feature type="domain" description="EGF-like" evidence="16">
    <location>
        <begin position="1033"/>
        <end position="1071"/>
    </location>
</feature>
<dbReference type="InterPro" id="IPR032675">
    <property type="entry name" value="LRR_dom_sf"/>
</dbReference>
<dbReference type="InterPro" id="IPR050541">
    <property type="entry name" value="LRR_TM_domain-containing"/>
</dbReference>
<dbReference type="SMART" id="SM00041">
    <property type="entry name" value="CT"/>
    <property type="match status" value="1"/>
</dbReference>
<keyword evidence="6 13" id="KW-0732">Signal</keyword>
<feature type="disulfide bond" evidence="11">
    <location>
        <begin position="922"/>
        <end position="939"/>
    </location>
</feature>
<feature type="signal peptide" evidence="13">
    <location>
        <begin position="1"/>
        <end position="19"/>
    </location>
</feature>
<feature type="disulfide bond" evidence="11">
    <location>
        <begin position="1021"/>
        <end position="1030"/>
    </location>
</feature>
<evidence type="ECO:0000256" key="12">
    <source>
        <dbReference type="PROSITE-ProRule" id="PRU00122"/>
    </source>
</evidence>
<dbReference type="InterPro" id="IPR001791">
    <property type="entry name" value="Laminin_G"/>
</dbReference>
<keyword evidence="7" id="KW-0677">Repeat</keyword>
<keyword evidence="5" id="KW-0433">Leucine-rich repeat</keyword>
<feature type="disulfide bond" evidence="11">
    <location>
        <begin position="1099"/>
        <end position="1108"/>
    </location>
</feature>
<dbReference type="GO" id="GO:0005576">
    <property type="term" value="C:extracellular region"/>
    <property type="evidence" value="ECO:0007669"/>
    <property type="project" value="UniProtKB-SubCell"/>
</dbReference>
<dbReference type="InterPro" id="IPR013032">
    <property type="entry name" value="EGF-like_CS"/>
</dbReference>
<dbReference type="PROSITE" id="PS00022">
    <property type="entry name" value="EGF_1"/>
    <property type="match status" value="7"/>
</dbReference>
<reference evidence="17" key="1">
    <citation type="journal article" date="2018" name="Nature">
        <title>Convergent evolution of bilaterian nerve cords.</title>
        <authorList>
            <person name="Martin-Duran J.M."/>
            <person name="Pang K."/>
            <person name="Borve A."/>
            <person name="Le H.S."/>
            <person name="Furu A."/>
            <person name="Cannon J.T."/>
            <person name="Jondelius U."/>
            <person name="Hejnol A."/>
        </authorList>
    </citation>
    <scope>NUCLEOTIDE SEQUENCE</scope>
</reference>
<organism evidence="17">
    <name type="scientific">Meara stichopi</name>
    <dbReference type="NCBI Taxonomy" id="84115"/>
    <lineage>
        <taxon>Eukaryota</taxon>
        <taxon>Metazoa</taxon>
        <taxon>Xenacoelomorpha</taxon>
        <taxon>Acoelomorpha</taxon>
        <taxon>Nemertodermatida</taxon>
        <taxon>Nemertodermatidae</taxon>
        <taxon>Meara</taxon>
    </lineage>
</organism>
<dbReference type="Pfam" id="PF01463">
    <property type="entry name" value="LRRCT"/>
    <property type="match status" value="2"/>
</dbReference>
<feature type="disulfide bond" evidence="11">
    <location>
        <begin position="1362"/>
        <end position="1371"/>
    </location>
</feature>
<dbReference type="SMART" id="SM00282">
    <property type="entry name" value="LamG"/>
    <property type="match status" value="1"/>
</dbReference>
<feature type="domain" description="EGF-like" evidence="16">
    <location>
        <begin position="1073"/>
        <end position="1109"/>
    </location>
</feature>
<evidence type="ECO:0000313" key="17">
    <source>
        <dbReference type="EMBL" id="AVK72342.1"/>
    </source>
</evidence>
<dbReference type="PROSITE" id="PS50026">
    <property type="entry name" value="EGF_3"/>
    <property type="match status" value="7"/>
</dbReference>
<keyword evidence="3" id="KW-0964">Secreted</keyword>
<dbReference type="InterPro" id="IPR006207">
    <property type="entry name" value="Cys_knot_C"/>
</dbReference>
<evidence type="ECO:0000256" key="3">
    <source>
        <dbReference type="ARBA" id="ARBA00022525"/>
    </source>
</evidence>
<dbReference type="PANTHER" id="PTHR24369">
    <property type="entry name" value="ANTIGEN BSP, PUTATIVE-RELATED"/>
    <property type="match status" value="1"/>
</dbReference>
<evidence type="ECO:0000256" key="8">
    <source>
        <dbReference type="ARBA" id="ARBA00022902"/>
    </source>
</evidence>
<dbReference type="SMART" id="SM00179">
    <property type="entry name" value="EGF_CA"/>
    <property type="match status" value="6"/>
</dbReference>
<keyword evidence="10" id="KW-0325">Glycoprotein</keyword>
<feature type="disulfide bond" evidence="11">
    <location>
        <begin position="1340"/>
        <end position="1350"/>
    </location>
</feature>
<dbReference type="SMART" id="SM00013">
    <property type="entry name" value="LRRNT"/>
    <property type="match status" value="4"/>
</dbReference>
<evidence type="ECO:0000256" key="5">
    <source>
        <dbReference type="ARBA" id="ARBA00022614"/>
    </source>
</evidence>
<dbReference type="PROSITE" id="PS01186">
    <property type="entry name" value="EGF_2"/>
    <property type="match status" value="5"/>
</dbReference>
<dbReference type="Pfam" id="PF01462">
    <property type="entry name" value="LRRNT"/>
    <property type="match status" value="1"/>
</dbReference>
<evidence type="ECO:0000256" key="7">
    <source>
        <dbReference type="ARBA" id="ARBA00022737"/>
    </source>
</evidence>
<evidence type="ECO:0000256" key="11">
    <source>
        <dbReference type="PROSITE-ProRule" id="PRU00076"/>
    </source>
</evidence>
<keyword evidence="2" id="KW-0217">Developmental protein</keyword>
<keyword evidence="4 11" id="KW-0245">EGF-like domain</keyword>
<dbReference type="GO" id="GO:0005886">
    <property type="term" value="C:plasma membrane"/>
    <property type="evidence" value="ECO:0007669"/>
    <property type="project" value="TreeGrafter"/>
</dbReference>
<dbReference type="SUPFAM" id="SSF57184">
    <property type="entry name" value="Growth factor receptor domain"/>
    <property type="match status" value="1"/>
</dbReference>
<protein>
    <submittedName>
        <fullName evidence="17">Slit1 protein</fullName>
    </submittedName>
</protein>
<evidence type="ECO:0000256" key="13">
    <source>
        <dbReference type="SAM" id="SignalP"/>
    </source>
</evidence>
<dbReference type="Gene3D" id="3.80.10.10">
    <property type="entry name" value="Ribonuclease Inhibitor"/>
    <property type="match status" value="5"/>
</dbReference>
<dbReference type="CDD" id="cd00110">
    <property type="entry name" value="LamG"/>
    <property type="match status" value="1"/>
</dbReference>
<evidence type="ECO:0000256" key="2">
    <source>
        <dbReference type="ARBA" id="ARBA00022473"/>
    </source>
</evidence>
<dbReference type="InterPro" id="IPR013320">
    <property type="entry name" value="ConA-like_dom_sf"/>
</dbReference>
<dbReference type="PROSITE" id="PS50025">
    <property type="entry name" value="LAM_G_DOMAIN"/>
    <property type="match status" value="1"/>
</dbReference>
<dbReference type="SUPFAM" id="SSF49899">
    <property type="entry name" value="Concanavalin A-like lectins/glucanases"/>
    <property type="match status" value="1"/>
</dbReference>
<feature type="domain" description="CTCK" evidence="14">
    <location>
        <begin position="1371"/>
        <end position="1446"/>
    </location>
</feature>
<dbReference type="SMART" id="SM00365">
    <property type="entry name" value="LRR_SD22"/>
    <property type="match status" value="10"/>
</dbReference>
<evidence type="ECO:0000256" key="6">
    <source>
        <dbReference type="ARBA" id="ARBA00022729"/>
    </source>
</evidence>
<feature type="domain" description="EGF-like" evidence="16">
    <location>
        <begin position="915"/>
        <end position="951"/>
    </location>
</feature>
<comment type="caution">
    <text evidence="11">Lacks conserved residue(s) required for the propagation of feature annotation.</text>
</comment>
<evidence type="ECO:0000259" key="16">
    <source>
        <dbReference type="PROSITE" id="PS50026"/>
    </source>
</evidence>
<feature type="disulfide bond" evidence="11">
    <location>
        <begin position="1061"/>
        <end position="1070"/>
    </location>
</feature>
<dbReference type="SUPFAM" id="SSF57196">
    <property type="entry name" value="EGF/Laminin"/>
    <property type="match status" value="2"/>
</dbReference>
<feature type="domain" description="Laminin G" evidence="15">
    <location>
        <begin position="1156"/>
        <end position="1331"/>
    </location>
</feature>
<dbReference type="CDD" id="cd00054">
    <property type="entry name" value="EGF_CA"/>
    <property type="match status" value="6"/>
</dbReference>
<feature type="domain" description="EGF-like" evidence="16">
    <location>
        <begin position="1336"/>
        <end position="1372"/>
    </location>
</feature>
<evidence type="ECO:0000259" key="14">
    <source>
        <dbReference type="PROSITE" id="PS01225"/>
    </source>
</evidence>
<proteinExistence type="evidence at transcript level"/>
<evidence type="ECO:0000259" key="15">
    <source>
        <dbReference type="PROSITE" id="PS50025"/>
    </source>
</evidence>
<dbReference type="Pfam" id="PF00560">
    <property type="entry name" value="LRR_1"/>
    <property type="match status" value="2"/>
</dbReference>
<comment type="subcellular location">
    <subcellularLocation>
        <location evidence="1">Secreted</location>
    </subcellularLocation>
</comment>
<dbReference type="PROSITE" id="PS00010">
    <property type="entry name" value="ASX_HYDROXYL"/>
    <property type="match status" value="4"/>
</dbReference>
<dbReference type="SMART" id="SM00181">
    <property type="entry name" value="EGF"/>
    <property type="match status" value="7"/>
</dbReference>
<feature type="domain" description="EGF-like" evidence="16">
    <location>
        <begin position="953"/>
        <end position="994"/>
    </location>
</feature>
<dbReference type="InterPro" id="IPR000372">
    <property type="entry name" value="LRRNT"/>
</dbReference>
<dbReference type="PROSITE" id="PS01225">
    <property type="entry name" value="CTCK_2"/>
    <property type="match status" value="1"/>
</dbReference>
<dbReference type="Gene3D" id="2.10.25.10">
    <property type="entry name" value="Laminin"/>
    <property type="match status" value="6"/>
</dbReference>
<accession>A0A2P1DVD3</accession>
<feature type="domain" description="EGF-like" evidence="16">
    <location>
        <begin position="996"/>
        <end position="1031"/>
    </location>
</feature>
<feature type="chain" id="PRO_5015186883" evidence="13">
    <location>
        <begin position="20"/>
        <end position="1446"/>
    </location>
</feature>
<dbReference type="FunFam" id="2.10.25.10:FF:000080">
    <property type="entry name" value="Neurogenic locus notch 1"/>
    <property type="match status" value="1"/>
</dbReference>
<dbReference type="InterPro" id="IPR000483">
    <property type="entry name" value="Cys-rich_flank_reg_C"/>
</dbReference>
<dbReference type="GO" id="GO:0007399">
    <property type="term" value="P:nervous system development"/>
    <property type="evidence" value="ECO:0007669"/>
    <property type="project" value="UniProtKB-KW"/>
</dbReference>
<feature type="disulfide bond" evidence="11">
    <location>
        <begin position="1143"/>
        <end position="1152"/>
    </location>
</feature>
<feature type="domain" description="EGF-like" evidence="16">
    <location>
        <begin position="1117"/>
        <end position="1153"/>
    </location>
</feature>
<keyword evidence="9 11" id="KW-1015">Disulfide bond</keyword>
<dbReference type="Gene3D" id="2.60.120.200">
    <property type="match status" value="1"/>
</dbReference>
<dbReference type="InterPro" id="IPR009030">
    <property type="entry name" value="Growth_fac_rcpt_cys_sf"/>
</dbReference>
<dbReference type="Pfam" id="PF02210">
    <property type="entry name" value="Laminin_G_2"/>
    <property type="match status" value="1"/>
</dbReference>
<dbReference type="InterPro" id="IPR001881">
    <property type="entry name" value="EGF-like_Ca-bd_dom"/>
</dbReference>
<dbReference type="FunFam" id="2.10.25.10:FF:000063">
    <property type="entry name" value="Slit guidance ligand 2"/>
    <property type="match status" value="1"/>
</dbReference>
<dbReference type="FunFam" id="3.80.10.10:FF:000002">
    <property type="entry name" value="Slit guidance ligand 2"/>
    <property type="match status" value="3"/>
</dbReference>
<feature type="disulfide bond" evidence="11">
    <location>
        <begin position="1000"/>
        <end position="1010"/>
    </location>
</feature>
<keyword evidence="8" id="KW-0524">Neurogenesis</keyword>
<dbReference type="Pfam" id="PF13855">
    <property type="entry name" value="LRR_8"/>
    <property type="match status" value="4"/>
</dbReference>
<feature type="disulfide bond" evidence="12">
    <location>
        <begin position="1304"/>
        <end position="1331"/>
    </location>
</feature>
<dbReference type="PROSITE" id="PS01185">
    <property type="entry name" value="CTCK_1"/>
    <property type="match status" value="1"/>
</dbReference>
<evidence type="ECO:0000256" key="1">
    <source>
        <dbReference type="ARBA" id="ARBA00004613"/>
    </source>
</evidence>
<evidence type="ECO:0000256" key="4">
    <source>
        <dbReference type="ARBA" id="ARBA00022536"/>
    </source>
</evidence>
<dbReference type="EMBL" id="KY709791">
    <property type="protein sequence ID" value="AVK72342.1"/>
    <property type="molecule type" value="mRNA"/>
</dbReference>
<name>A0A2P1DVD3_9BILA</name>
<dbReference type="Pfam" id="PF12661">
    <property type="entry name" value="hEGF"/>
    <property type="match status" value="3"/>
</dbReference>
<dbReference type="InterPro" id="IPR000742">
    <property type="entry name" value="EGF"/>
</dbReference>
<dbReference type="GO" id="GO:0005509">
    <property type="term" value="F:calcium ion binding"/>
    <property type="evidence" value="ECO:0007669"/>
    <property type="project" value="InterPro"/>
</dbReference>
<sequence length="1446" mass="163281">MILEFQYLAFPLLFGLVTSNVDFVCPVGCACDDKVLDCRNLNLRQIPPNLSTSFRKIDLEGNNITQIYRRDFSRLQSLQMLHLQGNQIASIEEGSFRDLVSLTRLRLDRNLVEDISEQLFTGLPHIERLDISNNRLKIINTDMFRGLSRLKSLQLDHNHISCIHKNSFRPLQQLENLALSYNNITHIDSSNLFYMNNLKSFKLSNNPLHCDCHLSWLYSWIVKHPTLGLSTKCSSPADLASEDIVELRESQFKCVANSASRNNYCDQIYQCPERCSCHGTSVTCSRSRLHDVPINIPEGTTEILLDDNIIESIHMHAFSKFKQLHRIELGNNRISFIHPSAFEGLKYLSALSLYNNRITELPVNIFRGLTNLKLLLLNSNLLKCVHRDTFKDLHSMLLLSLFDNNIQSISNGTFSTTNATIFPDLVKLHLGRNPLICDCNLRWLNDAIKTSNVEVVNLTCKLPKRMNAKRIGMIRSKKFRCKESEKLITQRAGECFIDHPCPKRCNCEGTSIDCSHLDLDKVPNKIPSFATELKLADNRITYLEEQFLSLPRLERLDLSNNRIEFIAIKAFSSFKSLTGLDLSNNRLSEAKGSMFEDLRKLKYLNLRFNKFRCISNTSFLELPNLENLDLFNNEIQTISENSFYNMRLLSTLNLLDNPFVCNCNLKWLQLWLKQTSIVHGNPQCHGPSEVKSLRLTDIPAKDFSCEFNTIDSCSNAILCPPGCECVDSFVNCENRDIIKLSMEVEPDTKHMYMQHNMIQAIPLELNSLNQLVFLDLSHNYITKVFSGSISNLPNLTTIILSDNKITCIEPGAFHGLYALKILVLNNNNISAVSDESFRHLTSLTHLAINNNPLHCDCKLKWLSLLITRTYIESGVASCATPKRMADHLLLSTAAVMFSCDDIPASTETAIRSKCEVCLNNPCRNNGICTSDPQIYLSTCECQEGYKGQFCEKTINQCINQPCLNRGICAPVVVNGEETSFTCTCMDGFAGAKCEINIDDCGNHSCLNGTCIDGVLGYTCNCTAGFQGHHCEEHIDFCSAENNPCRNGALCVDNVHDYHCQCPVDYVGKNCTEEENGCIGNECQNGGQCVDEIGNYRCQCAAGFDGQFCNISRMVYNRLSTCYYNSCQNNGLCYDTGGKFACVCKSDYSGDRCQIQHGAGFRQRDSYIQMQAVKFTRGTNITIYFQSNQASGVLLYHGHYKQHLSVELVDKRIRLRYGFGIQLPHDVIEPLSEMDDGITHVIEILLKGGTIYVTIDNSEKKHINVTGGAWDLEQAPLFFGGIADEFKVLAKEQLHSVDVKSLYGCIGRVFINDKITDFSSHAVNSYRISTGCPATVKKDPCDVSMCDQGKCVPLDEVHYKCVCHRGWNGPMCKRVQSCEPKKRSEFKYYNECQSRKKIVVKNCEYKCGGKCCSTQKTKIRLVSFKCANGVKFKHQVRLPKKCKCTPC</sequence>
<dbReference type="SUPFAM" id="SSF52058">
    <property type="entry name" value="L domain-like"/>
    <property type="match status" value="3"/>
</dbReference>
<dbReference type="SMART" id="SM00082">
    <property type="entry name" value="LRRCT"/>
    <property type="match status" value="4"/>
</dbReference>